<dbReference type="EMBL" id="JAVDQF010000001">
    <property type="protein sequence ID" value="MDR6271250.1"/>
    <property type="molecule type" value="Genomic_DNA"/>
</dbReference>
<feature type="transmembrane region" description="Helical" evidence="1">
    <location>
        <begin position="52"/>
        <end position="73"/>
    </location>
</feature>
<comment type="caution">
    <text evidence="2">The sequence shown here is derived from an EMBL/GenBank/DDBJ whole genome shotgun (WGS) entry which is preliminary data.</text>
</comment>
<sequence length="77" mass="8444">MNINWNAFFVVGIATLVGALVVVTLFSSAVRLHAAALDRTGRARTWTRATEYACYLLSALAVLYGIYLIIPIFHAKS</sequence>
<keyword evidence="3" id="KW-1185">Reference proteome</keyword>
<proteinExistence type="predicted"/>
<dbReference type="RefSeq" id="WP_309800948.1">
    <property type="nucleotide sequence ID" value="NZ_BAAAHY010000006.1"/>
</dbReference>
<gene>
    <name evidence="2" type="ORF">JOE69_003488</name>
</gene>
<evidence type="ECO:0000313" key="3">
    <source>
        <dbReference type="Proteomes" id="UP001185069"/>
    </source>
</evidence>
<keyword evidence="1" id="KW-0812">Transmembrane</keyword>
<protein>
    <submittedName>
        <fullName evidence="2">Membrane protein</fullName>
    </submittedName>
</protein>
<reference evidence="2 3" key="1">
    <citation type="submission" date="2023-07" db="EMBL/GenBank/DDBJ databases">
        <title>Sequencing the genomes of 1000 actinobacteria strains.</title>
        <authorList>
            <person name="Klenk H.-P."/>
        </authorList>
    </citation>
    <scope>NUCLEOTIDE SEQUENCE [LARGE SCALE GENOMIC DNA]</scope>
    <source>
        <strain evidence="2 3">DSM 14555</strain>
    </source>
</reference>
<name>A0ABU1JFP0_9MICC</name>
<organism evidence="2 3">
    <name type="scientific">Arthrobacter russicus</name>
    <dbReference type="NCBI Taxonomy" id="172040"/>
    <lineage>
        <taxon>Bacteria</taxon>
        <taxon>Bacillati</taxon>
        <taxon>Actinomycetota</taxon>
        <taxon>Actinomycetes</taxon>
        <taxon>Micrococcales</taxon>
        <taxon>Micrococcaceae</taxon>
        <taxon>Arthrobacter</taxon>
    </lineage>
</organism>
<evidence type="ECO:0000313" key="2">
    <source>
        <dbReference type="EMBL" id="MDR6271250.1"/>
    </source>
</evidence>
<keyword evidence="1" id="KW-1133">Transmembrane helix</keyword>
<feature type="transmembrane region" description="Helical" evidence="1">
    <location>
        <begin position="6"/>
        <end position="32"/>
    </location>
</feature>
<accession>A0ABU1JFP0</accession>
<evidence type="ECO:0000256" key="1">
    <source>
        <dbReference type="SAM" id="Phobius"/>
    </source>
</evidence>
<dbReference type="Proteomes" id="UP001185069">
    <property type="component" value="Unassembled WGS sequence"/>
</dbReference>
<keyword evidence="1" id="KW-0472">Membrane</keyword>